<dbReference type="Proteomes" id="UP000554482">
    <property type="component" value="Unassembled WGS sequence"/>
</dbReference>
<keyword evidence="5 6" id="KW-0472">Membrane</keyword>
<dbReference type="GO" id="GO:0016020">
    <property type="term" value="C:membrane"/>
    <property type="evidence" value="ECO:0007669"/>
    <property type="project" value="UniProtKB-SubCell"/>
</dbReference>
<keyword evidence="4 6" id="KW-1133">Transmembrane helix</keyword>
<feature type="transmembrane region" description="Helical" evidence="6">
    <location>
        <begin position="175"/>
        <end position="192"/>
    </location>
</feature>
<feature type="transmembrane region" description="Helical" evidence="6">
    <location>
        <begin position="230"/>
        <end position="248"/>
    </location>
</feature>
<dbReference type="GO" id="GO:0022857">
    <property type="term" value="F:transmembrane transporter activity"/>
    <property type="evidence" value="ECO:0007669"/>
    <property type="project" value="InterPro"/>
</dbReference>
<dbReference type="Pfam" id="PF00892">
    <property type="entry name" value="EamA"/>
    <property type="match status" value="1"/>
</dbReference>
<feature type="transmembrane region" description="Helical" evidence="6">
    <location>
        <begin position="59"/>
        <end position="77"/>
    </location>
</feature>
<dbReference type="OrthoDB" id="1728340at2759"/>
<gene>
    <name evidence="8" type="ORF">FRX31_006307</name>
</gene>
<feature type="domain" description="EamA" evidence="7">
    <location>
        <begin position="110"/>
        <end position="247"/>
    </location>
</feature>
<evidence type="ECO:0000256" key="6">
    <source>
        <dbReference type="RuleBase" id="RU363077"/>
    </source>
</evidence>
<keyword evidence="9" id="KW-1185">Reference proteome</keyword>
<dbReference type="InterPro" id="IPR000620">
    <property type="entry name" value="EamA_dom"/>
</dbReference>
<evidence type="ECO:0000313" key="9">
    <source>
        <dbReference type="Proteomes" id="UP000554482"/>
    </source>
</evidence>
<dbReference type="SUPFAM" id="SSF103481">
    <property type="entry name" value="Multidrug resistance efflux transporter EmrE"/>
    <property type="match status" value="2"/>
</dbReference>
<dbReference type="InterPro" id="IPR037185">
    <property type="entry name" value="EmrE-like"/>
</dbReference>
<dbReference type="EMBL" id="JABWDY010005858">
    <property type="protein sequence ID" value="KAF5204106.1"/>
    <property type="molecule type" value="Genomic_DNA"/>
</dbReference>
<comment type="similarity">
    <text evidence="2 6">Belongs to the drug/metabolite transporter (DMT) superfamily. Plant drug/metabolite exporter (P-DME) (TC 2.A.7.4) family.</text>
</comment>
<evidence type="ECO:0000313" key="8">
    <source>
        <dbReference type="EMBL" id="KAF5204106.1"/>
    </source>
</evidence>
<comment type="caution">
    <text evidence="8">The sequence shown here is derived from an EMBL/GenBank/DDBJ whole genome shotgun (WGS) entry which is preliminary data.</text>
</comment>
<evidence type="ECO:0000259" key="7">
    <source>
        <dbReference type="Pfam" id="PF00892"/>
    </source>
</evidence>
<sequence>MALGLIEPVIDQNLYYMGMKYTSATFASAMCNILPAITFIMAIIFRLERVSLKSTHSQAKIVGTIVTLGGAMLMTLYKGPILEMFSGRTPTHHSGTTSTSSGTGQNIFVGTLMLIGSCIGWSGFFILQSVTLKEYPAELSLTALIVLLGMIQGGAVALVMEHDFKAWAIGFDSRLLAPVYSGIVCSAMAYYLQGVVIKDRGPVFVTAFNPLCMIIVAALGSLILAEQLHLGSVIGAVVIVMGLYAVIWGKSQDHIESPTLAKLKGSSLELPVAAKDVMEHESTIIIGGLPNKSEIPTTIVVSQN</sequence>
<feature type="transmembrane region" description="Helical" evidence="6">
    <location>
        <begin position="24"/>
        <end position="47"/>
    </location>
</feature>
<keyword evidence="3 6" id="KW-0812">Transmembrane</keyword>
<name>A0A7J6X2X8_THATH</name>
<dbReference type="InterPro" id="IPR030184">
    <property type="entry name" value="WAT1-related"/>
</dbReference>
<evidence type="ECO:0000256" key="2">
    <source>
        <dbReference type="ARBA" id="ARBA00007635"/>
    </source>
</evidence>
<evidence type="ECO:0000256" key="1">
    <source>
        <dbReference type="ARBA" id="ARBA00004141"/>
    </source>
</evidence>
<reference evidence="8 9" key="1">
    <citation type="submission" date="2020-06" db="EMBL/GenBank/DDBJ databases">
        <title>Transcriptomic and genomic resources for Thalictrum thalictroides and T. hernandezii: Facilitating candidate gene discovery in an emerging model plant lineage.</title>
        <authorList>
            <person name="Arias T."/>
            <person name="Riano-Pachon D.M."/>
            <person name="Di Stilio V.S."/>
        </authorList>
    </citation>
    <scope>NUCLEOTIDE SEQUENCE [LARGE SCALE GENOMIC DNA]</scope>
    <source>
        <strain evidence="9">cv. WT478/WT964</strain>
        <tissue evidence="8">Leaves</tissue>
    </source>
</reference>
<dbReference type="PANTHER" id="PTHR31218">
    <property type="entry name" value="WAT1-RELATED PROTEIN"/>
    <property type="match status" value="1"/>
</dbReference>
<protein>
    <recommendedName>
        <fullName evidence="6">WAT1-related protein</fullName>
    </recommendedName>
</protein>
<feature type="transmembrane region" description="Helical" evidence="6">
    <location>
        <begin position="139"/>
        <end position="160"/>
    </location>
</feature>
<organism evidence="8 9">
    <name type="scientific">Thalictrum thalictroides</name>
    <name type="common">Rue-anemone</name>
    <name type="synonym">Anemone thalictroides</name>
    <dbReference type="NCBI Taxonomy" id="46969"/>
    <lineage>
        <taxon>Eukaryota</taxon>
        <taxon>Viridiplantae</taxon>
        <taxon>Streptophyta</taxon>
        <taxon>Embryophyta</taxon>
        <taxon>Tracheophyta</taxon>
        <taxon>Spermatophyta</taxon>
        <taxon>Magnoliopsida</taxon>
        <taxon>Ranunculales</taxon>
        <taxon>Ranunculaceae</taxon>
        <taxon>Thalictroideae</taxon>
        <taxon>Thalictrum</taxon>
    </lineage>
</organism>
<proteinExistence type="inferred from homology"/>
<feature type="transmembrane region" description="Helical" evidence="6">
    <location>
        <begin position="204"/>
        <end position="224"/>
    </location>
</feature>
<dbReference type="AlphaFoldDB" id="A0A7J6X2X8"/>
<comment type="subcellular location">
    <subcellularLocation>
        <location evidence="1 6">Membrane</location>
        <topology evidence="1 6">Multi-pass membrane protein</topology>
    </subcellularLocation>
</comment>
<evidence type="ECO:0000256" key="4">
    <source>
        <dbReference type="ARBA" id="ARBA00022989"/>
    </source>
</evidence>
<evidence type="ECO:0000256" key="5">
    <source>
        <dbReference type="ARBA" id="ARBA00023136"/>
    </source>
</evidence>
<accession>A0A7J6X2X8</accession>
<evidence type="ECO:0000256" key="3">
    <source>
        <dbReference type="ARBA" id="ARBA00022692"/>
    </source>
</evidence>
<feature type="transmembrane region" description="Helical" evidence="6">
    <location>
        <begin position="107"/>
        <end position="127"/>
    </location>
</feature>